<accession>A0A2J7PLL6</accession>
<feature type="region of interest" description="Disordered" evidence="5">
    <location>
        <begin position="252"/>
        <end position="291"/>
    </location>
</feature>
<dbReference type="PANTHER" id="PTHR10177">
    <property type="entry name" value="CYCLINS"/>
    <property type="match status" value="1"/>
</dbReference>
<dbReference type="CDD" id="cd20528">
    <property type="entry name" value="CYCLIN_CCNJ-like_rpt1"/>
    <property type="match status" value="1"/>
</dbReference>
<name>A0A2J7PLL6_9NEOP</name>
<dbReference type="EMBL" id="NEVH01024424">
    <property type="protein sequence ID" value="PNF17228.1"/>
    <property type="molecule type" value="Genomic_DNA"/>
</dbReference>
<evidence type="ECO:0000259" key="7">
    <source>
        <dbReference type="SMART" id="SM01332"/>
    </source>
</evidence>
<dbReference type="STRING" id="105785.A0A2J7PLL6"/>
<feature type="domain" description="Cyclin C-terminal" evidence="7">
    <location>
        <begin position="140"/>
        <end position="271"/>
    </location>
</feature>
<organism evidence="8 9">
    <name type="scientific">Cryptotermes secundus</name>
    <dbReference type="NCBI Taxonomy" id="105785"/>
    <lineage>
        <taxon>Eukaryota</taxon>
        <taxon>Metazoa</taxon>
        <taxon>Ecdysozoa</taxon>
        <taxon>Arthropoda</taxon>
        <taxon>Hexapoda</taxon>
        <taxon>Insecta</taxon>
        <taxon>Pterygota</taxon>
        <taxon>Neoptera</taxon>
        <taxon>Polyneoptera</taxon>
        <taxon>Dictyoptera</taxon>
        <taxon>Blattodea</taxon>
        <taxon>Blattoidea</taxon>
        <taxon>Termitoidae</taxon>
        <taxon>Kalotermitidae</taxon>
        <taxon>Cryptotermitinae</taxon>
        <taxon>Cryptotermes</taxon>
    </lineage>
</organism>
<evidence type="ECO:0000256" key="2">
    <source>
        <dbReference type="ARBA" id="ARBA00023127"/>
    </source>
</evidence>
<dbReference type="Gene3D" id="1.10.472.10">
    <property type="entry name" value="Cyclin-like"/>
    <property type="match status" value="2"/>
</dbReference>
<feature type="domain" description="Cyclin-like" evidence="6">
    <location>
        <begin position="157"/>
        <end position="243"/>
    </location>
</feature>
<keyword evidence="9" id="KW-1185">Reference proteome</keyword>
<dbReference type="SMART" id="SM00385">
    <property type="entry name" value="CYCLIN"/>
    <property type="match status" value="2"/>
</dbReference>
<proteinExistence type="inferred from homology"/>
<feature type="compositionally biased region" description="Polar residues" evidence="5">
    <location>
        <begin position="272"/>
        <end position="282"/>
    </location>
</feature>
<dbReference type="InterPro" id="IPR036915">
    <property type="entry name" value="Cyclin-like_sf"/>
</dbReference>
<dbReference type="AlphaFoldDB" id="A0A2J7PLL6"/>
<evidence type="ECO:0000256" key="1">
    <source>
        <dbReference type="ARBA" id="ARBA00022618"/>
    </source>
</evidence>
<dbReference type="Proteomes" id="UP000235965">
    <property type="component" value="Unassembled WGS sequence"/>
</dbReference>
<dbReference type="GO" id="GO:0016538">
    <property type="term" value="F:cyclin-dependent protein serine/threonine kinase regulator activity"/>
    <property type="evidence" value="ECO:0007669"/>
    <property type="project" value="InterPro"/>
</dbReference>
<reference evidence="8 9" key="1">
    <citation type="submission" date="2017-12" db="EMBL/GenBank/DDBJ databases">
        <title>Hemimetabolous genomes reveal molecular basis of termite eusociality.</title>
        <authorList>
            <person name="Harrison M.C."/>
            <person name="Jongepier E."/>
            <person name="Robertson H.M."/>
            <person name="Arning N."/>
            <person name="Bitard-Feildel T."/>
            <person name="Chao H."/>
            <person name="Childers C.P."/>
            <person name="Dinh H."/>
            <person name="Doddapaneni H."/>
            <person name="Dugan S."/>
            <person name="Gowin J."/>
            <person name="Greiner C."/>
            <person name="Han Y."/>
            <person name="Hu H."/>
            <person name="Hughes D.S.T."/>
            <person name="Huylmans A.-K."/>
            <person name="Kemena C."/>
            <person name="Kremer L.P.M."/>
            <person name="Lee S.L."/>
            <person name="Lopez-Ezquerra A."/>
            <person name="Mallet L."/>
            <person name="Monroy-Kuhn J.M."/>
            <person name="Moser A."/>
            <person name="Murali S.C."/>
            <person name="Muzny D.M."/>
            <person name="Otani S."/>
            <person name="Piulachs M.-D."/>
            <person name="Poelchau M."/>
            <person name="Qu J."/>
            <person name="Schaub F."/>
            <person name="Wada-Katsumata A."/>
            <person name="Worley K.C."/>
            <person name="Xie Q."/>
            <person name="Ylla G."/>
            <person name="Poulsen M."/>
            <person name="Gibbs R.A."/>
            <person name="Schal C."/>
            <person name="Richards S."/>
            <person name="Belles X."/>
            <person name="Korb J."/>
            <person name="Bornberg-Bauer E."/>
        </authorList>
    </citation>
    <scope>NUCLEOTIDE SEQUENCE [LARGE SCALE GENOMIC DNA]</scope>
    <source>
        <tissue evidence="8">Whole body</tissue>
    </source>
</reference>
<dbReference type="CDD" id="cd20529">
    <property type="entry name" value="CYCLIN_CCNJ-like_rpt2"/>
    <property type="match status" value="1"/>
</dbReference>
<feature type="domain" description="Cyclin-like" evidence="6">
    <location>
        <begin position="45"/>
        <end position="131"/>
    </location>
</feature>
<gene>
    <name evidence="8" type="ORF">B7P43_G05225</name>
</gene>
<dbReference type="GO" id="GO:0051301">
    <property type="term" value="P:cell division"/>
    <property type="evidence" value="ECO:0007669"/>
    <property type="project" value="UniProtKB-KW"/>
</dbReference>
<dbReference type="OrthoDB" id="285802at2759"/>
<dbReference type="InterPro" id="IPR039361">
    <property type="entry name" value="Cyclin"/>
</dbReference>
<dbReference type="Pfam" id="PF02984">
    <property type="entry name" value="Cyclin_C"/>
    <property type="match status" value="1"/>
</dbReference>
<dbReference type="SUPFAM" id="SSF47954">
    <property type="entry name" value="Cyclin-like"/>
    <property type="match status" value="2"/>
</dbReference>
<evidence type="ECO:0000313" key="8">
    <source>
        <dbReference type="EMBL" id="PNF17228.1"/>
    </source>
</evidence>
<evidence type="ECO:0000259" key="6">
    <source>
        <dbReference type="SMART" id="SM00385"/>
    </source>
</evidence>
<dbReference type="InterPro" id="IPR004367">
    <property type="entry name" value="Cyclin_C-dom"/>
</dbReference>
<keyword evidence="2 4" id="KW-0195">Cyclin</keyword>
<keyword evidence="1" id="KW-0132">Cell division</keyword>
<evidence type="ECO:0000256" key="4">
    <source>
        <dbReference type="RuleBase" id="RU000383"/>
    </source>
</evidence>
<dbReference type="InterPro" id="IPR006671">
    <property type="entry name" value="Cyclin_N"/>
</dbReference>
<sequence>MSLLNKWWYTEYAEEIVGTLQEKEKQRIPFLQQSPQLKYRHVLVTWMRAVAEELNLSNTSVHLAVYLLDIFMDNHRIVEERLGLVALVCILLAAKFEERDANVPKISELNSRVGNQYPITDFISLEFMIMQFLHWSLVLPTAAHFAEYYTVFATSSSDMCSVPSQFRTFKELRNAVQHNVRDFLDLSLQEVCLIPVKPSLVAAACIAAARQTLQLSSKWTSILQNVTKYQFMDLLPCVSVLISKNGKMTNTAKKRKLTESPDHGYATEDSMSKSPEVSSGKWSSAYKRNCT</sequence>
<comment type="caution">
    <text evidence="8">The sequence shown here is derived from an EMBL/GenBank/DDBJ whole genome shotgun (WGS) entry which is preliminary data.</text>
</comment>
<comment type="similarity">
    <text evidence="4">Belongs to the cyclin family.</text>
</comment>
<evidence type="ECO:0000313" key="9">
    <source>
        <dbReference type="Proteomes" id="UP000235965"/>
    </source>
</evidence>
<keyword evidence="3" id="KW-0131">Cell cycle</keyword>
<dbReference type="GO" id="GO:0051726">
    <property type="term" value="P:regulation of cell cycle"/>
    <property type="evidence" value="ECO:0007669"/>
    <property type="project" value="UniProtKB-ARBA"/>
</dbReference>
<dbReference type="InterPro" id="IPR046965">
    <property type="entry name" value="Cyclin_A/B-like"/>
</dbReference>
<dbReference type="Pfam" id="PF00134">
    <property type="entry name" value="Cyclin_N"/>
    <property type="match status" value="1"/>
</dbReference>
<dbReference type="GO" id="GO:0044772">
    <property type="term" value="P:mitotic cell cycle phase transition"/>
    <property type="evidence" value="ECO:0007669"/>
    <property type="project" value="InterPro"/>
</dbReference>
<dbReference type="FunCoup" id="A0A2J7PLL6">
    <property type="interactions" value="224"/>
</dbReference>
<dbReference type="FunFam" id="1.10.472.10:FF:000010">
    <property type="entry name" value="G1/S-specific cyclin Cln1"/>
    <property type="match status" value="1"/>
</dbReference>
<dbReference type="SMART" id="SM01332">
    <property type="entry name" value="Cyclin_C"/>
    <property type="match status" value="1"/>
</dbReference>
<dbReference type="PIRSF" id="PIRSF001771">
    <property type="entry name" value="Cyclin_A_B_D_E"/>
    <property type="match status" value="1"/>
</dbReference>
<evidence type="ECO:0000256" key="3">
    <source>
        <dbReference type="ARBA" id="ARBA00023306"/>
    </source>
</evidence>
<dbReference type="InParanoid" id="A0A2J7PLL6"/>
<feature type="compositionally biased region" description="Basic and acidic residues" evidence="5">
    <location>
        <begin position="257"/>
        <end position="266"/>
    </location>
</feature>
<evidence type="ECO:0000256" key="5">
    <source>
        <dbReference type="SAM" id="MobiDB-lite"/>
    </source>
</evidence>
<protein>
    <recommendedName>
        <fullName evidence="10">Cyclin-J</fullName>
    </recommendedName>
</protein>
<evidence type="ECO:0008006" key="10">
    <source>
        <dbReference type="Google" id="ProtNLM"/>
    </source>
</evidence>
<dbReference type="InterPro" id="IPR013763">
    <property type="entry name" value="Cyclin-like_dom"/>
</dbReference>